<dbReference type="InterPro" id="IPR052650">
    <property type="entry name" value="Zinc_finger_CCCH"/>
</dbReference>
<feature type="compositionally biased region" description="Polar residues" evidence="1">
    <location>
        <begin position="156"/>
        <end position="175"/>
    </location>
</feature>
<feature type="compositionally biased region" description="Basic residues" evidence="1">
    <location>
        <begin position="1"/>
        <end position="10"/>
    </location>
</feature>
<feature type="compositionally biased region" description="Basic and acidic residues" evidence="1">
    <location>
        <begin position="11"/>
        <end position="30"/>
    </location>
</feature>
<sequence>MVVRGRRRWERRQSENRGKERERLRERDNTRERVPWRAAAIEEGDGHRMNVDGGGGDRIATASAVVTASVGAEIVATAAVAVTLAAEPSGMVPFTTMQNVVSMNIVESLGVPTFRVGYTITTDALDALYKNVKSENIEVDKENNEVFDDEDMQISPCDNKSTKENGSSESTNQNGGRDEAKKKDVKGIRAFKYSLVEFVKVLLKPTWKEGQITKED</sequence>
<dbReference type="EMBL" id="JAYWIO010000002">
    <property type="protein sequence ID" value="KAK7282308.1"/>
    <property type="molecule type" value="Genomic_DNA"/>
</dbReference>
<feature type="region of interest" description="Disordered" evidence="1">
    <location>
        <begin position="1"/>
        <end position="30"/>
    </location>
</feature>
<dbReference type="AlphaFoldDB" id="A0AAN9IIP2"/>
<name>A0AAN9IIP2_CROPI</name>
<dbReference type="PANTHER" id="PTHR36886:SF8">
    <property type="entry name" value="ZINC FINGER CCCH DOMAIN-CONTAINING PROTEIN 38"/>
    <property type="match status" value="1"/>
</dbReference>
<feature type="region of interest" description="Disordered" evidence="1">
    <location>
        <begin position="142"/>
        <end position="183"/>
    </location>
</feature>
<proteinExistence type="predicted"/>
<protein>
    <submittedName>
        <fullName evidence="2">Uncharacterized protein</fullName>
    </submittedName>
</protein>
<organism evidence="2 3">
    <name type="scientific">Crotalaria pallida</name>
    <name type="common">Smooth rattlebox</name>
    <name type="synonym">Crotalaria striata</name>
    <dbReference type="NCBI Taxonomy" id="3830"/>
    <lineage>
        <taxon>Eukaryota</taxon>
        <taxon>Viridiplantae</taxon>
        <taxon>Streptophyta</taxon>
        <taxon>Embryophyta</taxon>
        <taxon>Tracheophyta</taxon>
        <taxon>Spermatophyta</taxon>
        <taxon>Magnoliopsida</taxon>
        <taxon>eudicotyledons</taxon>
        <taxon>Gunneridae</taxon>
        <taxon>Pentapetalae</taxon>
        <taxon>rosids</taxon>
        <taxon>fabids</taxon>
        <taxon>Fabales</taxon>
        <taxon>Fabaceae</taxon>
        <taxon>Papilionoideae</taxon>
        <taxon>50 kb inversion clade</taxon>
        <taxon>genistoids sensu lato</taxon>
        <taxon>core genistoids</taxon>
        <taxon>Crotalarieae</taxon>
        <taxon>Crotalaria</taxon>
    </lineage>
</organism>
<evidence type="ECO:0000256" key="1">
    <source>
        <dbReference type="SAM" id="MobiDB-lite"/>
    </source>
</evidence>
<keyword evidence="3" id="KW-1185">Reference proteome</keyword>
<gene>
    <name evidence="2" type="ORF">RIF29_10979</name>
</gene>
<dbReference type="PANTHER" id="PTHR36886">
    <property type="entry name" value="PROTEIN FRIGIDA-ESSENTIAL 1"/>
    <property type="match status" value="1"/>
</dbReference>
<evidence type="ECO:0000313" key="2">
    <source>
        <dbReference type="EMBL" id="KAK7282308.1"/>
    </source>
</evidence>
<comment type="caution">
    <text evidence="2">The sequence shown here is derived from an EMBL/GenBank/DDBJ whole genome shotgun (WGS) entry which is preliminary data.</text>
</comment>
<accession>A0AAN9IIP2</accession>
<evidence type="ECO:0000313" key="3">
    <source>
        <dbReference type="Proteomes" id="UP001372338"/>
    </source>
</evidence>
<dbReference type="Proteomes" id="UP001372338">
    <property type="component" value="Unassembled WGS sequence"/>
</dbReference>
<reference evidence="2 3" key="1">
    <citation type="submission" date="2024-01" db="EMBL/GenBank/DDBJ databases">
        <title>The genomes of 5 underutilized Papilionoideae crops provide insights into root nodulation and disease resistanc.</title>
        <authorList>
            <person name="Yuan L."/>
        </authorList>
    </citation>
    <scope>NUCLEOTIDE SEQUENCE [LARGE SCALE GENOMIC DNA]</scope>
    <source>
        <strain evidence="2">ZHUSHIDOU_FW_LH</strain>
        <tissue evidence="2">Leaf</tissue>
    </source>
</reference>